<dbReference type="PRINTS" id="PR00625">
    <property type="entry name" value="JDOMAIN"/>
</dbReference>
<reference evidence="4 5" key="1">
    <citation type="journal article" date="2012" name="Genome Biol.">
        <title>Genome and low-iron response of an oceanic diatom adapted to chronic iron limitation.</title>
        <authorList>
            <person name="Lommer M."/>
            <person name="Specht M."/>
            <person name="Roy A.S."/>
            <person name="Kraemer L."/>
            <person name="Andreson R."/>
            <person name="Gutowska M.A."/>
            <person name="Wolf J."/>
            <person name="Bergner S.V."/>
            <person name="Schilhabel M.B."/>
            <person name="Klostermeier U.C."/>
            <person name="Beiko R.G."/>
            <person name="Rosenstiel P."/>
            <person name="Hippler M."/>
            <person name="Laroche J."/>
        </authorList>
    </citation>
    <scope>NUCLEOTIDE SEQUENCE [LARGE SCALE GENOMIC DNA]</scope>
    <source>
        <strain evidence="4 5">CCMP1005</strain>
    </source>
</reference>
<proteinExistence type="predicted"/>
<dbReference type="InterPro" id="IPR001623">
    <property type="entry name" value="DnaJ_domain"/>
</dbReference>
<dbReference type="OrthoDB" id="10250354at2759"/>
<dbReference type="PROSITE" id="PS50076">
    <property type="entry name" value="DNAJ_2"/>
    <property type="match status" value="1"/>
</dbReference>
<feature type="domain" description="J" evidence="3">
    <location>
        <begin position="719"/>
        <end position="782"/>
    </location>
</feature>
<dbReference type="SUPFAM" id="SSF46565">
    <property type="entry name" value="Chaperone J-domain"/>
    <property type="match status" value="1"/>
</dbReference>
<dbReference type="InterPro" id="IPR036869">
    <property type="entry name" value="J_dom_sf"/>
</dbReference>
<keyword evidence="2" id="KW-0812">Transmembrane</keyword>
<feature type="compositionally biased region" description="Basic residues" evidence="1">
    <location>
        <begin position="681"/>
        <end position="694"/>
    </location>
</feature>
<organism evidence="4 5">
    <name type="scientific">Thalassiosira oceanica</name>
    <name type="common">Marine diatom</name>
    <dbReference type="NCBI Taxonomy" id="159749"/>
    <lineage>
        <taxon>Eukaryota</taxon>
        <taxon>Sar</taxon>
        <taxon>Stramenopiles</taxon>
        <taxon>Ochrophyta</taxon>
        <taxon>Bacillariophyta</taxon>
        <taxon>Coscinodiscophyceae</taxon>
        <taxon>Thalassiosirophycidae</taxon>
        <taxon>Thalassiosirales</taxon>
        <taxon>Thalassiosiraceae</taxon>
        <taxon>Thalassiosira</taxon>
    </lineage>
</organism>
<feature type="transmembrane region" description="Helical" evidence="2">
    <location>
        <begin position="241"/>
        <end position="263"/>
    </location>
</feature>
<protein>
    <recommendedName>
        <fullName evidence="3">J domain-containing protein</fullName>
    </recommendedName>
</protein>
<evidence type="ECO:0000256" key="2">
    <source>
        <dbReference type="SAM" id="Phobius"/>
    </source>
</evidence>
<dbReference type="AlphaFoldDB" id="K0R3L0"/>
<evidence type="ECO:0000313" key="5">
    <source>
        <dbReference type="Proteomes" id="UP000266841"/>
    </source>
</evidence>
<accession>K0R3L0</accession>
<name>K0R3L0_THAOC</name>
<gene>
    <name evidence="4" type="ORF">THAOC_35317</name>
</gene>
<dbReference type="PANTHER" id="PTHR24074">
    <property type="entry name" value="CO-CHAPERONE PROTEIN DJLA"/>
    <property type="match status" value="1"/>
</dbReference>
<dbReference type="InterPro" id="IPR050817">
    <property type="entry name" value="DjlA_DnaK_co-chaperone"/>
</dbReference>
<keyword evidence="2" id="KW-0472">Membrane</keyword>
<evidence type="ECO:0000259" key="3">
    <source>
        <dbReference type="PROSITE" id="PS50076"/>
    </source>
</evidence>
<dbReference type="EMBL" id="AGNL01048051">
    <property type="protein sequence ID" value="EJK46039.1"/>
    <property type="molecule type" value="Genomic_DNA"/>
</dbReference>
<evidence type="ECO:0000313" key="4">
    <source>
        <dbReference type="EMBL" id="EJK46039.1"/>
    </source>
</evidence>
<keyword evidence="2" id="KW-1133">Transmembrane helix</keyword>
<feature type="region of interest" description="Disordered" evidence="1">
    <location>
        <begin position="660"/>
        <end position="709"/>
    </location>
</feature>
<feature type="non-terminal residue" evidence="4">
    <location>
        <position position="782"/>
    </location>
</feature>
<dbReference type="SMART" id="SM00271">
    <property type="entry name" value="DnaJ"/>
    <property type="match status" value="1"/>
</dbReference>
<comment type="caution">
    <text evidence="4">The sequence shown here is derived from an EMBL/GenBank/DDBJ whole genome shotgun (WGS) entry which is preliminary data.</text>
</comment>
<dbReference type="Pfam" id="PF00226">
    <property type="entry name" value="DnaJ"/>
    <property type="match status" value="1"/>
</dbReference>
<dbReference type="Proteomes" id="UP000266841">
    <property type="component" value="Unassembled WGS sequence"/>
</dbReference>
<dbReference type="Gene3D" id="1.10.287.110">
    <property type="entry name" value="DnaJ domain"/>
    <property type="match status" value="1"/>
</dbReference>
<evidence type="ECO:0000256" key="1">
    <source>
        <dbReference type="SAM" id="MobiDB-lite"/>
    </source>
</evidence>
<dbReference type="CDD" id="cd06257">
    <property type="entry name" value="DnaJ"/>
    <property type="match status" value="1"/>
</dbReference>
<sequence length="782" mass="85870">MCSLRRSGRRHASSSVGSDVGLAGAASAGGGAGEALRFLRMWPRTLVSAQCSLFTLSAETDNGIVMSLFSDVVQHPVSDVLGGSHTLSLYCYVYDEDENGRQIPVSASLVVTRRSSTDEVEFTGHITIGGGGSFALSATSGGKGPSDSIEFTVGDEIFFDARDEEEEEEDNFQECQESLGRNDWMDHCRDVVVTNLQGSDVEPSVIEQWCDKAKSCRDDEMGEEKLLNSALDLLLAHCPNVALNIILSFVALHPATYIVILWIRSSPPFIVACFYSQTVEKEIGQEHSPAPDSSRRQGEDRLGDRGLAEIPSGHSFDQAHREVRSGGGVVLTLRQWNTDFSRLPLIVFAWTEWMTLQGSVRSGGATAIRPLRADRLDEITAIGETGRELILREGTQQNKFVIEAALASVKAANENSSLVDSVSAILTRDRLVSLQGGVDGLKDIKRKVDGIFGDLERIRPLNKSDDSPLMILQFTRTSPCTRTDVLEVTEDLLVAATQCAINNHAIEKKVGTERLDEFDHIILPLHHVNRRSVVTPEYILMLALILSGKVHMVVMTVTTRASGHLGYVLLLMKVCEATKTELVFSQYIHSEDITGEDLAVAEQVRYDAELKAYESYIDTCDTICRGDSLFSDMCQLAASALGRIGKPRGSMLRGLMCEEETTETDADAKKPPASARGAKPSSRRISGKRGKRKSVFPEASAALPPPERRSLRTRKVVRNYASNDDKDEAMELGVSIKKRHRKLAIKFHPDKNMSKSDEEQAEAAAEFKLIQAAYECLSDPIE</sequence>
<keyword evidence="5" id="KW-1185">Reference proteome</keyword>